<dbReference type="Pfam" id="PF08642">
    <property type="entry name" value="Rxt3"/>
    <property type="match status" value="1"/>
</dbReference>
<dbReference type="OrthoDB" id="3596986at2759"/>
<dbReference type="Proteomes" id="UP000034841">
    <property type="component" value="Unassembled WGS sequence"/>
</dbReference>
<dbReference type="InterPro" id="IPR013951">
    <property type="entry name" value="Rxt3"/>
</dbReference>
<dbReference type="SUPFAM" id="SSF69848">
    <property type="entry name" value="LCCL domain"/>
    <property type="match status" value="1"/>
</dbReference>
<keyword evidence="2" id="KW-1185">Reference proteome</keyword>
<evidence type="ECO:0000313" key="2">
    <source>
        <dbReference type="Proteomes" id="UP000034841"/>
    </source>
</evidence>
<dbReference type="Gene3D" id="2.170.130.20">
    <property type="entry name" value="LCCL-like domain"/>
    <property type="match status" value="1"/>
</dbReference>
<proteinExistence type="predicted"/>
<protein>
    <submittedName>
        <fullName evidence="1">Histone deacetylation protein Rxt3</fullName>
    </submittedName>
</protein>
<reference evidence="1 2" key="1">
    <citation type="submission" date="2015-04" db="EMBL/GenBank/DDBJ databases">
        <title>Genome sequence of Ceratocystis platani, a major pathogen of plane trees.</title>
        <authorList>
            <person name="Belbahri L."/>
        </authorList>
    </citation>
    <scope>NUCLEOTIDE SEQUENCE [LARGE SCALE GENOMIC DNA]</scope>
    <source>
        <strain evidence="1 2">CFO</strain>
    </source>
</reference>
<dbReference type="AlphaFoldDB" id="A0A0F8BRD5"/>
<evidence type="ECO:0000313" key="1">
    <source>
        <dbReference type="EMBL" id="KKF95113.1"/>
    </source>
</evidence>
<name>A0A0F8BRD5_CERFI</name>
<dbReference type="EMBL" id="LBBL01000119">
    <property type="protein sequence ID" value="KKF95113.1"/>
    <property type="molecule type" value="Genomic_DNA"/>
</dbReference>
<comment type="caution">
    <text evidence="1">The sequence shown here is derived from an EMBL/GenBank/DDBJ whole genome shotgun (WGS) entry which is preliminary data.</text>
</comment>
<gene>
    <name evidence="1" type="ORF">CFO_g2531</name>
</gene>
<organism evidence="1 2">
    <name type="scientific">Ceratocystis fimbriata f. sp. platani</name>
    <dbReference type="NCBI Taxonomy" id="88771"/>
    <lineage>
        <taxon>Eukaryota</taxon>
        <taxon>Fungi</taxon>
        <taxon>Dikarya</taxon>
        <taxon>Ascomycota</taxon>
        <taxon>Pezizomycotina</taxon>
        <taxon>Sordariomycetes</taxon>
        <taxon>Hypocreomycetidae</taxon>
        <taxon>Microascales</taxon>
        <taxon>Ceratocystidaceae</taxon>
        <taxon>Ceratocystis</taxon>
    </lineage>
</organism>
<accession>A0A0F8BRD5</accession>
<sequence>MTVTSQLVLDSVAHKPRHFLGDVVYDPIITAERLVPIHPSNRGYKTTPRPLPLHLIKDKENCTLTVKVPKVHLHPTAREEITARRAIWGTDVYTDDSDIIAACIHAGWIRGEWPEDVDTDLLDLHRGIGYDEKLGSSNANTSSNKPADKDAFENDRQASHAAMHLTAPPATGPVPVRPGCDLQVTLLVLPKLRRYASSTRFGIQSREFGRNHDGLSFMITGVRWVVNGAAPQSRLRGKARRERMRQALAAVRFPQPSGQGQIQSAGVESAKQAVAASVARQAPGESMEGVQRTGNLTAITA</sequence>
<dbReference type="InterPro" id="IPR036609">
    <property type="entry name" value="LCCL_sf"/>
</dbReference>